<comment type="similarity">
    <text evidence="1">Belongs to the ketopantoate reductase family.</text>
</comment>
<dbReference type="VEuPathDB" id="FungiDB:SeMB42_g01308"/>
<dbReference type="Proteomes" id="UP000317494">
    <property type="component" value="Unassembled WGS sequence"/>
</dbReference>
<dbReference type="GO" id="GO:0050661">
    <property type="term" value="F:NADP binding"/>
    <property type="evidence" value="ECO:0007669"/>
    <property type="project" value="TreeGrafter"/>
</dbReference>
<dbReference type="Proteomes" id="UP000320475">
    <property type="component" value="Unassembled WGS sequence"/>
</dbReference>
<dbReference type="NCBIfam" id="TIGR00745">
    <property type="entry name" value="apbA_panE"/>
    <property type="match status" value="1"/>
</dbReference>
<dbReference type="Pfam" id="PF02558">
    <property type="entry name" value="ApbA"/>
    <property type="match status" value="1"/>
</dbReference>
<dbReference type="Gene3D" id="1.10.1040.10">
    <property type="entry name" value="N-(1-d-carboxylethyl)-l-norvaline Dehydrogenase, domain 2"/>
    <property type="match status" value="1"/>
</dbReference>
<dbReference type="Gene3D" id="3.40.50.720">
    <property type="entry name" value="NAD(P)-binding Rossmann-like Domain"/>
    <property type="match status" value="1"/>
</dbReference>
<dbReference type="GO" id="GO:0008677">
    <property type="term" value="F:2-dehydropantoate 2-reductase activity"/>
    <property type="evidence" value="ECO:0007669"/>
    <property type="project" value="UniProtKB-EC"/>
</dbReference>
<keyword evidence="10" id="KW-1185">Reference proteome</keyword>
<dbReference type="PANTHER" id="PTHR43765:SF2">
    <property type="entry name" value="2-DEHYDROPANTOATE 2-REDUCTASE"/>
    <property type="match status" value="1"/>
</dbReference>
<dbReference type="InterPro" id="IPR013328">
    <property type="entry name" value="6PGD_dom2"/>
</dbReference>
<sequence>MPALSTLLKGNAAVGPSAQPKVCILGAGLVGCWIGAMIAARGKAEVHFVGRQALLDRITTAGGLGVSCMDGRTHKIPLEGVNFHLAMPADVVFDYIVLTTKRTGTKDALKALTHLDTPASRTVLVTLQNGVRQLEDVRDVLAHVVVVTGMFPFNVVQSDATFCQSFPGKIVMDSTTAQGRAFIALLRASRVLVLAERNMQAVLYAKLLANLNNPISALSAMPLKAELEDQGYRLIYVKMLREALAVYKKAGISPKSLKGPSPHLAVRIYALPDNYFAKLFPFMMKIDPKATSSMYEDIKANRQTEIEYLNGEIIRLAKSVNVSVPYNERVYKLVKLVELAKSSLVKHTPVQIEDYVQAHIERQSSPEQQE</sequence>
<dbReference type="InterPro" id="IPR036291">
    <property type="entry name" value="NAD(P)-bd_dom_sf"/>
</dbReference>
<evidence type="ECO:0000256" key="1">
    <source>
        <dbReference type="ARBA" id="ARBA00007870"/>
    </source>
</evidence>
<dbReference type="PANTHER" id="PTHR43765">
    <property type="entry name" value="2-DEHYDROPANTOATE 2-REDUCTASE-RELATED"/>
    <property type="match status" value="1"/>
</dbReference>
<evidence type="ECO:0000313" key="8">
    <source>
        <dbReference type="EMBL" id="TPX45786.1"/>
    </source>
</evidence>
<dbReference type="InterPro" id="IPR050838">
    <property type="entry name" value="Ketopantoate_reductase"/>
</dbReference>
<feature type="domain" description="Ketopantoate reductase C-terminal" evidence="7">
    <location>
        <begin position="198"/>
        <end position="338"/>
    </location>
</feature>
<evidence type="ECO:0000313" key="11">
    <source>
        <dbReference type="Proteomes" id="UP000320475"/>
    </source>
</evidence>
<gene>
    <name evidence="9" type="primary">PAN5</name>
    <name evidence="8" type="ORF">SeLEV6574_g03664</name>
    <name evidence="9" type="ORF">SeMB42_g01308</name>
</gene>
<evidence type="ECO:0000256" key="4">
    <source>
        <dbReference type="ARBA" id="ARBA00023002"/>
    </source>
</evidence>
<dbReference type="OrthoDB" id="73846at2759"/>
<evidence type="ECO:0000259" key="7">
    <source>
        <dbReference type="Pfam" id="PF08546"/>
    </source>
</evidence>
<accession>A0A507DLQ8</accession>
<dbReference type="SUPFAM" id="SSF48179">
    <property type="entry name" value="6-phosphogluconate dehydrogenase C-terminal domain-like"/>
    <property type="match status" value="1"/>
</dbReference>
<evidence type="ECO:0000313" key="9">
    <source>
        <dbReference type="EMBL" id="TPX52592.1"/>
    </source>
</evidence>
<dbReference type="GO" id="GO:0015940">
    <property type="term" value="P:pantothenate biosynthetic process"/>
    <property type="evidence" value="ECO:0007669"/>
    <property type="project" value="InterPro"/>
</dbReference>
<evidence type="ECO:0000256" key="5">
    <source>
        <dbReference type="ARBA" id="ARBA00032024"/>
    </source>
</evidence>
<evidence type="ECO:0000256" key="2">
    <source>
        <dbReference type="ARBA" id="ARBA00013014"/>
    </source>
</evidence>
<dbReference type="InterPro" id="IPR003710">
    <property type="entry name" value="ApbA"/>
</dbReference>
<dbReference type="InterPro" id="IPR013752">
    <property type="entry name" value="KPA_reductase"/>
</dbReference>
<dbReference type="SUPFAM" id="SSF51735">
    <property type="entry name" value="NAD(P)-binding Rossmann-fold domains"/>
    <property type="match status" value="1"/>
</dbReference>
<dbReference type="EMBL" id="QEAN01000032">
    <property type="protein sequence ID" value="TPX52592.1"/>
    <property type="molecule type" value="Genomic_DNA"/>
</dbReference>
<protein>
    <recommendedName>
        <fullName evidence="2">2-dehydropantoate 2-reductase</fullName>
        <ecNumber evidence="2">1.1.1.169</ecNumber>
    </recommendedName>
    <alternativeName>
        <fullName evidence="5">Ketopantoate reductase</fullName>
    </alternativeName>
</protein>
<proteinExistence type="inferred from homology"/>
<evidence type="ECO:0000256" key="3">
    <source>
        <dbReference type="ARBA" id="ARBA00022857"/>
    </source>
</evidence>
<dbReference type="AlphaFoldDB" id="A0A507DLQ8"/>
<keyword evidence="3" id="KW-0521">NADP</keyword>
<evidence type="ECO:0000313" key="10">
    <source>
        <dbReference type="Proteomes" id="UP000317494"/>
    </source>
</evidence>
<dbReference type="EMBL" id="QEAM01000129">
    <property type="protein sequence ID" value="TPX45786.1"/>
    <property type="molecule type" value="Genomic_DNA"/>
</dbReference>
<dbReference type="InterPro" id="IPR008927">
    <property type="entry name" value="6-PGluconate_DH-like_C_sf"/>
</dbReference>
<comment type="caution">
    <text evidence="9">The sequence shown here is derived from an EMBL/GenBank/DDBJ whole genome shotgun (WGS) entry which is preliminary data.</text>
</comment>
<evidence type="ECO:0000259" key="6">
    <source>
        <dbReference type="Pfam" id="PF02558"/>
    </source>
</evidence>
<dbReference type="GO" id="GO:0005737">
    <property type="term" value="C:cytoplasm"/>
    <property type="evidence" value="ECO:0007669"/>
    <property type="project" value="TreeGrafter"/>
</dbReference>
<keyword evidence="4" id="KW-0560">Oxidoreductase</keyword>
<organism evidence="9 10">
    <name type="scientific">Synchytrium endobioticum</name>
    <dbReference type="NCBI Taxonomy" id="286115"/>
    <lineage>
        <taxon>Eukaryota</taxon>
        <taxon>Fungi</taxon>
        <taxon>Fungi incertae sedis</taxon>
        <taxon>Chytridiomycota</taxon>
        <taxon>Chytridiomycota incertae sedis</taxon>
        <taxon>Chytridiomycetes</taxon>
        <taxon>Synchytriales</taxon>
        <taxon>Synchytriaceae</taxon>
        <taxon>Synchytrium</taxon>
    </lineage>
</organism>
<dbReference type="EC" id="1.1.1.169" evidence="2"/>
<reference evidence="10 11" key="1">
    <citation type="journal article" date="2019" name="Sci. Rep.">
        <title>Comparative genomics of chytrid fungi reveal insights into the obligate biotrophic and pathogenic lifestyle of Synchytrium endobioticum.</title>
        <authorList>
            <person name="van de Vossenberg B.T.L.H."/>
            <person name="Warris S."/>
            <person name="Nguyen H.D.T."/>
            <person name="van Gent-Pelzer M.P.E."/>
            <person name="Joly D.L."/>
            <person name="van de Geest H.C."/>
            <person name="Bonants P.J.M."/>
            <person name="Smith D.S."/>
            <person name="Levesque C.A."/>
            <person name="van der Lee T.A.J."/>
        </authorList>
    </citation>
    <scope>NUCLEOTIDE SEQUENCE [LARGE SCALE GENOMIC DNA]</scope>
    <source>
        <strain evidence="8 11">LEV6574</strain>
        <strain evidence="9 10">MB42</strain>
    </source>
</reference>
<name>A0A507DLQ8_9FUNG</name>
<dbReference type="Pfam" id="PF08546">
    <property type="entry name" value="ApbA_C"/>
    <property type="match status" value="1"/>
</dbReference>
<dbReference type="InterPro" id="IPR013332">
    <property type="entry name" value="KPR_N"/>
</dbReference>
<feature type="domain" description="Ketopantoate reductase N-terminal" evidence="6">
    <location>
        <begin position="22"/>
        <end position="172"/>
    </location>
</feature>